<dbReference type="Proteomes" id="UP000245626">
    <property type="component" value="Unassembled WGS sequence"/>
</dbReference>
<accession>A0ACD0NZM3</accession>
<evidence type="ECO:0000313" key="1">
    <source>
        <dbReference type="EMBL" id="PWN51283.1"/>
    </source>
</evidence>
<dbReference type="EMBL" id="KZ819855">
    <property type="protein sequence ID" value="PWN51283.1"/>
    <property type="molecule type" value="Genomic_DNA"/>
</dbReference>
<sequence length="153" mass="17011">MVLNGAAPHLDEGDEIEMENYLVEIKTFRRVTRVDVTEIVSPLGKSGKGKTLNPLPLGADPRDGRGRYESAEQPLRRKRRDPIERPHTFVTPFKSRVASDPISESPPRLGGPVAEYASPTDPGGKPRKRRLGCSPRAELGLPSKRSHRPREDE</sequence>
<gene>
    <name evidence="1" type="ORF">IE53DRAFT_386349</name>
</gene>
<name>A0ACD0NZM3_9BASI</name>
<proteinExistence type="predicted"/>
<evidence type="ECO:0000313" key="2">
    <source>
        <dbReference type="Proteomes" id="UP000245626"/>
    </source>
</evidence>
<keyword evidence="2" id="KW-1185">Reference proteome</keyword>
<reference evidence="1 2" key="1">
    <citation type="journal article" date="2018" name="Mol. Biol. Evol.">
        <title>Broad Genomic Sampling Reveals a Smut Pathogenic Ancestry of the Fungal Clade Ustilaginomycotina.</title>
        <authorList>
            <person name="Kijpornyongpan T."/>
            <person name="Mondo S.J."/>
            <person name="Barry K."/>
            <person name="Sandor L."/>
            <person name="Lee J."/>
            <person name="Lipzen A."/>
            <person name="Pangilinan J."/>
            <person name="LaButti K."/>
            <person name="Hainaut M."/>
            <person name="Henrissat B."/>
            <person name="Grigoriev I.V."/>
            <person name="Spatafora J.W."/>
            <person name="Aime M.C."/>
        </authorList>
    </citation>
    <scope>NUCLEOTIDE SEQUENCE [LARGE SCALE GENOMIC DNA]</scope>
    <source>
        <strain evidence="1 2">SA 807</strain>
    </source>
</reference>
<organism evidence="1 2">
    <name type="scientific">Violaceomyces palustris</name>
    <dbReference type="NCBI Taxonomy" id="1673888"/>
    <lineage>
        <taxon>Eukaryota</taxon>
        <taxon>Fungi</taxon>
        <taxon>Dikarya</taxon>
        <taxon>Basidiomycota</taxon>
        <taxon>Ustilaginomycotina</taxon>
        <taxon>Ustilaginomycetes</taxon>
        <taxon>Violaceomycetales</taxon>
        <taxon>Violaceomycetaceae</taxon>
        <taxon>Violaceomyces</taxon>
    </lineage>
</organism>
<protein>
    <submittedName>
        <fullName evidence="1">Uncharacterized protein</fullName>
    </submittedName>
</protein>